<comment type="caution">
    <text evidence="2">The sequence shown here is derived from an EMBL/GenBank/DDBJ whole genome shotgun (WGS) entry which is preliminary data.</text>
</comment>
<dbReference type="Proteomes" id="UP001154312">
    <property type="component" value="Unassembled WGS sequence"/>
</dbReference>
<dbReference type="Pfam" id="PF12675">
    <property type="entry name" value="DUF3795"/>
    <property type="match status" value="1"/>
</dbReference>
<protein>
    <submittedName>
        <fullName evidence="2">DUF3795 domain-containing protein</fullName>
    </submittedName>
</protein>
<organism evidence="2 3">
    <name type="scientific">Pelotomaculum isophthalicicum JI</name>
    <dbReference type="NCBI Taxonomy" id="947010"/>
    <lineage>
        <taxon>Bacteria</taxon>
        <taxon>Bacillati</taxon>
        <taxon>Bacillota</taxon>
        <taxon>Clostridia</taxon>
        <taxon>Eubacteriales</taxon>
        <taxon>Desulfotomaculaceae</taxon>
        <taxon>Pelotomaculum</taxon>
    </lineage>
</organism>
<dbReference type="EMBL" id="JAKOAV010000018">
    <property type="protein sequence ID" value="MDF9408722.1"/>
    <property type="molecule type" value="Genomic_DNA"/>
</dbReference>
<dbReference type="AlphaFoldDB" id="A0A9X4GZF9"/>
<gene>
    <name evidence="2" type="ORF">L7E55_10210</name>
</gene>
<evidence type="ECO:0000313" key="2">
    <source>
        <dbReference type="EMBL" id="MDF9408722.1"/>
    </source>
</evidence>
<keyword evidence="1" id="KW-1133">Transmembrane helix</keyword>
<keyword evidence="3" id="KW-1185">Reference proteome</keyword>
<keyword evidence="1" id="KW-0812">Transmembrane</keyword>
<accession>A0A9X4GZF9</accession>
<dbReference type="RefSeq" id="WP_277444101.1">
    <property type="nucleotide sequence ID" value="NZ_JAKOAV010000018.1"/>
</dbReference>
<dbReference type="InterPro" id="IPR024227">
    <property type="entry name" value="DUF3795"/>
</dbReference>
<name>A0A9X4GZF9_9FIRM</name>
<evidence type="ECO:0000256" key="1">
    <source>
        <dbReference type="SAM" id="Phobius"/>
    </source>
</evidence>
<feature type="transmembrane region" description="Helical" evidence="1">
    <location>
        <begin position="15"/>
        <end position="32"/>
    </location>
</feature>
<proteinExistence type="predicted"/>
<reference evidence="2" key="1">
    <citation type="submission" date="2022-02" db="EMBL/GenBank/DDBJ databases">
        <authorList>
            <person name="Leng L."/>
        </authorList>
    </citation>
    <scope>NUCLEOTIDE SEQUENCE</scope>
    <source>
        <strain evidence="2">JI</strain>
    </source>
</reference>
<keyword evidence="1" id="KW-0472">Membrane</keyword>
<evidence type="ECO:0000313" key="3">
    <source>
        <dbReference type="Proteomes" id="UP001154312"/>
    </source>
</evidence>
<sequence length="168" mass="19224">MSKGQLGLSTPDKRLAAVCGLFCTACALYIGTKEDPERLKIMATRFQIPVEELECHGCRSEKRGIFCREYCKMTKCVIEKGIDFCGECPEYPCDELKEFQAKMPHRNELWKSHERIKEVGYEKWYAEQVEHYSCPACGTINSAYDMACRKCGATPSCNFVKLHKDEII</sequence>